<evidence type="ECO:0000256" key="4">
    <source>
        <dbReference type="ARBA" id="ARBA00022485"/>
    </source>
</evidence>
<protein>
    <submittedName>
        <fullName evidence="10">Aconitase</fullName>
    </submittedName>
</protein>
<comment type="similarity">
    <text evidence="2">Belongs to the aconitase/IPM isomerase family.</text>
</comment>
<comment type="subunit">
    <text evidence="3">Monomer.</text>
</comment>
<evidence type="ECO:0000256" key="7">
    <source>
        <dbReference type="ARBA" id="ARBA00023014"/>
    </source>
</evidence>
<gene>
    <name evidence="10" type="ORF">SAMN05216240_2589</name>
</gene>
<evidence type="ECO:0000259" key="8">
    <source>
        <dbReference type="Pfam" id="PF00330"/>
    </source>
</evidence>
<dbReference type="Pfam" id="PF00330">
    <property type="entry name" value="Aconitase"/>
    <property type="match status" value="1"/>
</dbReference>
<dbReference type="EMBL" id="FXXC01000001">
    <property type="protein sequence ID" value="SMR95381.1"/>
    <property type="molecule type" value="Genomic_DNA"/>
</dbReference>
<keyword evidence="6" id="KW-0408">Iron</keyword>
<dbReference type="PROSITE" id="PS00450">
    <property type="entry name" value="ACONITASE_1"/>
    <property type="match status" value="1"/>
</dbReference>
<comment type="caution">
    <text evidence="10">The sequence shown here is derived from an EMBL/GenBank/DDBJ whole genome shotgun (WGS) entry which is preliminary data.</text>
</comment>
<dbReference type="InterPro" id="IPR006251">
    <property type="entry name" value="Homoacnase/IPMdehydase_lsu"/>
</dbReference>
<dbReference type="PANTHER" id="PTHR43160:SF3">
    <property type="entry name" value="ACONITATE HYDRATASE, MITOCHONDRIAL"/>
    <property type="match status" value="1"/>
</dbReference>
<dbReference type="Pfam" id="PF00694">
    <property type="entry name" value="Aconitase_C"/>
    <property type="match status" value="1"/>
</dbReference>
<dbReference type="InterPro" id="IPR050926">
    <property type="entry name" value="Aconitase/IPM_isomerase"/>
</dbReference>
<accession>A0ABY1SBW1</accession>
<dbReference type="NCBIfam" id="TIGR01342">
    <property type="entry name" value="acon_putative"/>
    <property type="match status" value="1"/>
</dbReference>
<keyword evidence="11" id="KW-1185">Reference proteome</keyword>
<evidence type="ECO:0000259" key="9">
    <source>
        <dbReference type="Pfam" id="PF00694"/>
    </source>
</evidence>
<organism evidence="10 11">
    <name type="scientific">Caldicellulosiruptor bescii</name>
    <name type="common">Anaerocellum thermophilum</name>
    <dbReference type="NCBI Taxonomy" id="31899"/>
    <lineage>
        <taxon>Bacteria</taxon>
        <taxon>Bacillati</taxon>
        <taxon>Bacillota</taxon>
        <taxon>Bacillota incertae sedis</taxon>
        <taxon>Caldicellulosiruptorales</taxon>
        <taxon>Caldicellulosiruptoraceae</taxon>
        <taxon>Caldicellulosiruptor</taxon>
    </lineage>
</organism>
<dbReference type="GeneID" id="31771878"/>
<evidence type="ECO:0000313" key="11">
    <source>
        <dbReference type="Proteomes" id="UP000196803"/>
    </source>
</evidence>
<dbReference type="InterPro" id="IPR015928">
    <property type="entry name" value="Aconitase/3IPM_dehydase_swvl"/>
</dbReference>
<dbReference type="InterPro" id="IPR006250">
    <property type="entry name" value="Aconitase_put"/>
</dbReference>
<feature type="domain" description="Aconitase A/isopropylmalate dehydratase small subunit swivel" evidence="9">
    <location>
        <begin position="522"/>
        <end position="575"/>
    </location>
</feature>
<dbReference type="InterPro" id="IPR015931">
    <property type="entry name" value="Acnase/IPM_dHydase_lsu_aba_1/3"/>
</dbReference>
<dbReference type="Gene3D" id="3.20.19.10">
    <property type="entry name" value="Aconitase, domain 4"/>
    <property type="match status" value="1"/>
</dbReference>
<feature type="domain" description="Aconitase/3-isopropylmalate dehydratase large subunit alpha/beta/alpha" evidence="8">
    <location>
        <begin position="7"/>
        <end position="284"/>
    </location>
</feature>
<dbReference type="InterPro" id="IPR018136">
    <property type="entry name" value="Aconitase_4Fe-4S_BS"/>
</dbReference>
<dbReference type="InterPro" id="IPR036008">
    <property type="entry name" value="Aconitase_4Fe-4S_dom"/>
</dbReference>
<evidence type="ECO:0000256" key="1">
    <source>
        <dbReference type="ARBA" id="ARBA00001966"/>
    </source>
</evidence>
<dbReference type="NCBIfam" id="TIGR01343">
    <property type="entry name" value="hacA_fam"/>
    <property type="match status" value="1"/>
</dbReference>
<dbReference type="PRINTS" id="PR00415">
    <property type="entry name" value="ACONITASE"/>
</dbReference>
<dbReference type="Gene3D" id="3.30.499.10">
    <property type="entry name" value="Aconitase, domain 3"/>
    <property type="match status" value="2"/>
</dbReference>
<evidence type="ECO:0000256" key="3">
    <source>
        <dbReference type="ARBA" id="ARBA00011245"/>
    </source>
</evidence>
<evidence type="ECO:0000256" key="2">
    <source>
        <dbReference type="ARBA" id="ARBA00007185"/>
    </source>
</evidence>
<keyword evidence="5" id="KW-0479">Metal-binding</keyword>
<proteinExistence type="inferred from homology"/>
<evidence type="ECO:0000256" key="6">
    <source>
        <dbReference type="ARBA" id="ARBA00023004"/>
    </source>
</evidence>
<sequence>MGLTVAQKIIKQHLVKGEMIPGKEIAIRIDQTLTQDSTGTMAYLQFEAMGIDRVKTKRSVAYIDHNTLQTGPENADDHLYIQTVAKKYGIYFSKPGNGICHQVHLERFAVPGQTLLGSDSHTPTAGGIGMLAIGAGGLDVAVAMGGGEYYLIMPKIVKVNLKGKLQPWVSAKDIILELLRRLTVKGGVGKIFEYTGEGVKTLSIPERATITNMGAELGATTSIFPSDEVTYEFLKAQGREADFVEILPDPDAQYDEEIEIDLSSLVPLAACPHSPDNVVPVSELKGIKVDQVAIGSCTNSSYKDLMKVAKILEGKTIAEHVSLVISPGSKQVLNMLAQNGALASMVAAGARILECACGPCIGMGQAPRTGGISLRTFNRNFEGRSGTPSAKVYLVSPETAAASAITGYITDPRTLGDEPEVEMPKSFLINDNLIVPPAENSDEIEVIRGPNIKPFPQGKPLPDVVVGKVLIKLGDNITTDHIMPSNAKLLPYRSNIPYLSDYCLTPCDPNFPKKARENGGGFIVGGINYGQGSSREHAALVPLYLGIKGVLAKSFARIHMANLINNGIIPMVFENQNDYDTIEEMDELKIENAREQIEKSDVLIIENVTKGLKYRMILNLTDRQRQMILHGGLLNLTKAMGMK</sequence>
<dbReference type="NCBIfam" id="NF005558">
    <property type="entry name" value="PRK07229.1"/>
    <property type="match status" value="1"/>
</dbReference>
<dbReference type="SUPFAM" id="SSF52016">
    <property type="entry name" value="LeuD/IlvD-like"/>
    <property type="match status" value="1"/>
</dbReference>
<keyword evidence="7" id="KW-0411">Iron-sulfur</keyword>
<keyword evidence="4" id="KW-0004">4Fe-4S</keyword>
<dbReference type="RefSeq" id="WP_015907109.1">
    <property type="nucleotide sequence ID" value="NZ_FUZJ01000001.1"/>
</dbReference>
<evidence type="ECO:0000313" key="10">
    <source>
        <dbReference type="EMBL" id="SMR95381.1"/>
    </source>
</evidence>
<dbReference type="PANTHER" id="PTHR43160">
    <property type="entry name" value="ACONITATE HYDRATASE B"/>
    <property type="match status" value="1"/>
</dbReference>
<dbReference type="InterPro" id="IPR000573">
    <property type="entry name" value="AconitaseA/IPMdHydase_ssu_swvl"/>
</dbReference>
<reference evidence="10 11" key="1">
    <citation type="submission" date="2017-05" db="EMBL/GenBank/DDBJ databases">
        <authorList>
            <person name="Varghese N."/>
            <person name="Submissions S."/>
        </authorList>
    </citation>
    <scope>NUCLEOTIDE SEQUENCE [LARGE SCALE GENOMIC DNA]</scope>
    <source>
        <strain evidence="10 11">MACB1020</strain>
    </source>
</reference>
<name>A0ABY1SBW1_CALBS</name>
<dbReference type="NCBIfam" id="NF001614">
    <property type="entry name" value="PRK00402.1"/>
    <property type="match status" value="1"/>
</dbReference>
<dbReference type="CDD" id="cd01585">
    <property type="entry name" value="AcnA_Bact"/>
    <property type="match status" value="1"/>
</dbReference>
<dbReference type="InterPro" id="IPR001030">
    <property type="entry name" value="Acoase/IPM_deHydtase_lsu_aba"/>
</dbReference>
<evidence type="ECO:0000256" key="5">
    <source>
        <dbReference type="ARBA" id="ARBA00022723"/>
    </source>
</evidence>
<dbReference type="Proteomes" id="UP000196803">
    <property type="component" value="Unassembled WGS sequence"/>
</dbReference>
<dbReference type="PROSITE" id="PS01244">
    <property type="entry name" value="ACONITASE_2"/>
    <property type="match status" value="1"/>
</dbReference>
<comment type="cofactor">
    <cofactor evidence="1">
        <name>[4Fe-4S] cluster</name>
        <dbReference type="ChEBI" id="CHEBI:49883"/>
    </cofactor>
</comment>
<dbReference type="SUPFAM" id="SSF53732">
    <property type="entry name" value="Aconitase iron-sulfur domain"/>
    <property type="match status" value="1"/>
</dbReference>